<protein>
    <submittedName>
        <fullName evidence="1">Uncharacterized protein</fullName>
    </submittedName>
</protein>
<proteinExistence type="predicted"/>
<reference evidence="1 2" key="1">
    <citation type="submission" date="2019-10" db="EMBL/GenBank/DDBJ databases">
        <title>Extracellular Electron Transfer in a Candidatus Methanoperedens spp. Enrichment Culture.</title>
        <authorList>
            <person name="Berger S."/>
            <person name="Rangel Shaw D."/>
            <person name="Berben T."/>
            <person name="In 'T Zandt M."/>
            <person name="Frank J."/>
            <person name="Reimann J."/>
            <person name="Jetten M.S.M."/>
            <person name="Welte C.U."/>
        </authorList>
    </citation>
    <scope>NUCLEOTIDE SEQUENCE [LARGE SCALE GENOMIC DNA]</scope>
    <source>
        <strain evidence="1">SB12</strain>
    </source>
</reference>
<evidence type="ECO:0000313" key="1">
    <source>
        <dbReference type="EMBL" id="KAB2931399.1"/>
    </source>
</evidence>
<sequence>MIQFSGFDILLERIVSSGTLARAISEVFSLSIDRIGVIGIDDLPPDSSKSDIACVCSILSGDFPFLVSISTVTRDVAAMAEIELAQRLAVVLDVSLLLEFPGNDPYLMWYVTPTKPPEKVGIDPDLHERDAYRIQHSISDEENDI</sequence>
<dbReference type="AlphaFoldDB" id="A0A833H069"/>
<comment type="caution">
    <text evidence="1">The sequence shown here is derived from an EMBL/GenBank/DDBJ whole genome shotgun (WGS) entry which is preliminary data.</text>
</comment>
<dbReference type="EMBL" id="WBUI01000014">
    <property type="protein sequence ID" value="KAB2931399.1"/>
    <property type="molecule type" value="Genomic_DNA"/>
</dbReference>
<gene>
    <name evidence="1" type="ORF">F9K24_14255</name>
</gene>
<organism evidence="1 2">
    <name type="scientific">Leptonema illini</name>
    <dbReference type="NCBI Taxonomy" id="183"/>
    <lineage>
        <taxon>Bacteria</taxon>
        <taxon>Pseudomonadati</taxon>
        <taxon>Spirochaetota</taxon>
        <taxon>Spirochaetia</taxon>
        <taxon>Leptospirales</taxon>
        <taxon>Leptospiraceae</taxon>
        <taxon>Leptonema</taxon>
    </lineage>
</organism>
<dbReference type="Proteomes" id="UP000460298">
    <property type="component" value="Unassembled WGS sequence"/>
</dbReference>
<evidence type="ECO:0000313" key="2">
    <source>
        <dbReference type="Proteomes" id="UP000460298"/>
    </source>
</evidence>
<name>A0A833H069_9LEPT</name>
<accession>A0A833H069</accession>